<dbReference type="EMBL" id="JAHDVG010000479">
    <property type="protein sequence ID" value="KAH1174668.1"/>
    <property type="molecule type" value="Genomic_DNA"/>
</dbReference>
<evidence type="ECO:0000313" key="2">
    <source>
        <dbReference type="EMBL" id="KAH1174668.1"/>
    </source>
</evidence>
<evidence type="ECO:0000256" key="1">
    <source>
        <dbReference type="SAM" id="MobiDB-lite"/>
    </source>
</evidence>
<feature type="region of interest" description="Disordered" evidence="1">
    <location>
        <begin position="1"/>
        <end position="30"/>
    </location>
</feature>
<evidence type="ECO:0000313" key="3">
    <source>
        <dbReference type="Proteomes" id="UP000827986"/>
    </source>
</evidence>
<comment type="caution">
    <text evidence="2">The sequence shown here is derived from an EMBL/GenBank/DDBJ whole genome shotgun (WGS) entry which is preliminary data.</text>
</comment>
<name>A0A9D3X875_9SAUR</name>
<dbReference type="AlphaFoldDB" id="A0A9D3X875"/>
<reference evidence="2" key="1">
    <citation type="submission" date="2021-09" db="EMBL/GenBank/DDBJ databases">
        <title>The genome of Mauremys mutica provides insights into the evolution of semi-aquatic lifestyle.</title>
        <authorList>
            <person name="Gong S."/>
            <person name="Gao Y."/>
        </authorList>
    </citation>
    <scope>NUCLEOTIDE SEQUENCE</scope>
    <source>
        <strain evidence="2">MM-2020</strain>
        <tissue evidence="2">Muscle</tissue>
    </source>
</reference>
<accession>A0A9D3X875</accession>
<dbReference type="Proteomes" id="UP000827986">
    <property type="component" value="Unassembled WGS sequence"/>
</dbReference>
<proteinExistence type="predicted"/>
<sequence length="104" mass="11031">MPTGAMDVAQPSPPSTAQEPLSQAHTPARLRPASLSHSCFPSFCPVETAHQALSHCTAVSRGARTRWAGHGESRLRRCPKAGRGRLCLRGDGSIEPENLVAMGC</sequence>
<protein>
    <submittedName>
        <fullName evidence="2">Uncharacterized protein</fullName>
    </submittedName>
</protein>
<feature type="compositionally biased region" description="Polar residues" evidence="1">
    <location>
        <begin position="15"/>
        <end position="25"/>
    </location>
</feature>
<gene>
    <name evidence="2" type="ORF">KIL84_008659</name>
</gene>
<organism evidence="2 3">
    <name type="scientific">Mauremys mutica</name>
    <name type="common">yellowpond turtle</name>
    <dbReference type="NCBI Taxonomy" id="74926"/>
    <lineage>
        <taxon>Eukaryota</taxon>
        <taxon>Metazoa</taxon>
        <taxon>Chordata</taxon>
        <taxon>Craniata</taxon>
        <taxon>Vertebrata</taxon>
        <taxon>Euteleostomi</taxon>
        <taxon>Archelosauria</taxon>
        <taxon>Testudinata</taxon>
        <taxon>Testudines</taxon>
        <taxon>Cryptodira</taxon>
        <taxon>Durocryptodira</taxon>
        <taxon>Testudinoidea</taxon>
        <taxon>Geoemydidae</taxon>
        <taxon>Geoemydinae</taxon>
        <taxon>Mauremys</taxon>
    </lineage>
</organism>
<keyword evidence="3" id="KW-1185">Reference proteome</keyword>